<evidence type="ECO:0000256" key="1">
    <source>
        <dbReference type="SAM" id="MobiDB-lite"/>
    </source>
</evidence>
<proteinExistence type="predicted"/>
<feature type="compositionally biased region" description="Basic and acidic residues" evidence="1">
    <location>
        <begin position="1"/>
        <end position="10"/>
    </location>
</feature>
<keyword evidence="3" id="KW-1185">Reference proteome</keyword>
<name>A0A3N4HEF9_ASCIM</name>
<feature type="compositionally biased region" description="Low complexity" evidence="1">
    <location>
        <begin position="166"/>
        <end position="176"/>
    </location>
</feature>
<evidence type="ECO:0000313" key="3">
    <source>
        <dbReference type="Proteomes" id="UP000275078"/>
    </source>
</evidence>
<feature type="region of interest" description="Disordered" evidence="1">
    <location>
        <begin position="1"/>
        <end position="25"/>
    </location>
</feature>
<organism evidence="2 3">
    <name type="scientific">Ascobolus immersus RN42</name>
    <dbReference type="NCBI Taxonomy" id="1160509"/>
    <lineage>
        <taxon>Eukaryota</taxon>
        <taxon>Fungi</taxon>
        <taxon>Dikarya</taxon>
        <taxon>Ascomycota</taxon>
        <taxon>Pezizomycotina</taxon>
        <taxon>Pezizomycetes</taxon>
        <taxon>Pezizales</taxon>
        <taxon>Ascobolaceae</taxon>
        <taxon>Ascobolus</taxon>
    </lineage>
</organism>
<dbReference type="EMBL" id="ML119916">
    <property type="protein sequence ID" value="RPA71576.1"/>
    <property type="molecule type" value="Genomic_DNA"/>
</dbReference>
<accession>A0A3N4HEF9</accession>
<feature type="region of interest" description="Disordered" evidence="1">
    <location>
        <begin position="155"/>
        <end position="185"/>
    </location>
</feature>
<protein>
    <submittedName>
        <fullName evidence="2">Uncharacterized protein</fullName>
    </submittedName>
</protein>
<gene>
    <name evidence="2" type="ORF">BJ508DRAFT_344383</name>
</gene>
<dbReference type="Proteomes" id="UP000275078">
    <property type="component" value="Unassembled WGS sequence"/>
</dbReference>
<feature type="region of interest" description="Disordered" evidence="1">
    <location>
        <begin position="261"/>
        <end position="302"/>
    </location>
</feature>
<reference evidence="2 3" key="1">
    <citation type="journal article" date="2018" name="Nat. Ecol. Evol.">
        <title>Pezizomycetes genomes reveal the molecular basis of ectomycorrhizal truffle lifestyle.</title>
        <authorList>
            <person name="Murat C."/>
            <person name="Payen T."/>
            <person name="Noel B."/>
            <person name="Kuo A."/>
            <person name="Morin E."/>
            <person name="Chen J."/>
            <person name="Kohler A."/>
            <person name="Krizsan K."/>
            <person name="Balestrini R."/>
            <person name="Da Silva C."/>
            <person name="Montanini B."/>
            <person name="Hainaut M."/>
            <person name="Levati E."/>
            <person name="Barry K.W."/>
            <person name="Belfiori B."/>
            <person name="Cichocki N."/>
            <person name="Clum A."/>
            <person name="Dockter R.B."/>
            <person name="Fauchery L."/>
            <person name="Guy J."/>
            <person name="Iotti M."/>
            <person name="Le Tacon F."/>
            <person name="Lindquist E.A."/>
            <person name="Lipzen A."/>
            <person name="Malagnac F."/>
            <person name="Mello A."/>
            <person name="Molinier V."/>
            <person name="Miyauchi S."/>
            <person name="Poulain J."/>
            <person name="Riccioni C."/>
            <person name="Rubini A."/>
            <person name="Sitrit Y."/>
            <person name="Splivallo R."/>
            <person name="Traeger S."/>
            <person name="Wang M."/>
            <person name="Zifcakova L."/>
            <person name="Wipf D."/>
            <person name="Zambonelli A."/>
            <person name="Paolocci F."/>
            <person name="Nowrousian M."/>
            <person name="Ottonello S."/>
            <person name="Baldrian P."/>
            <person name="Spatafora J.W."/>
            <person name="Henrissat B."/>
            <person name="Nagy L.G."/>
            <person name="Aury J.M."/>
            <person name="Wincker P."/>
            <person name="Grigoriev I.V."/>
            <person name="Bonfante P."/>
            <person name="Martin F.M."/>
        </authorList>
    </citation>
    <scope>NUCLEOTIDE SEQUENCE [LARGE SCALE GENOMIC DNA]</scope>
    <source>
        <strain evidence="2 3">RN42</strain>
    </source>
</reference>
<sequence length="322" mass="34349">MHNDPHHMHNDLPFPLPPRRLRNSSPLSCRPTEYLTTSPSLTCLRLDLTHKPNLTFGSPFTLSTSPPPSRLLQPNMRPHHLLLLLPPFTLAAPHPLKALHTLLATDADPTSLDLPSVPDENKFTVTFNGRKTAAQQHLDPESGTQHISLSNLALEHAPSSEGGDDGYTSDGGYRTDSGSEVKSTNKRYRYSVGNGTNNLDGFTTSSSDGEGGGDLAELEGALEGIKRGKVRGVGWAFSDGDLEDVVDGGMAGYGVPRNRGVIGKKRGRNQSGGMGMGPAGRGWAELESHGGEGPAGAGGVNRNRNLEVVEGVVVRGEGREDW</sequence>
<evidence type="ECO:0000313" key="2">
    <source>
        <dbReference type="EMBL" id="RPA71576.1"/>
    </source>
</evidence>
<dbReference type="AlphaFoldDB" id="A0A3N4HEF9"/>
<feature type="compositionally biased region" description="Gly residues" evidence="1">
    <location>
        <begin position="270"/>
        <end position="280"/>
    </location>
</feature>